<name>A0ABV8EGN2_9BACT</name>
<dbReference type="EMBL" id="JBHSAV010000005">
    <property type="protein sequence ID" value="MFC3975417.1"/>
    <property type="molecule type" value="Genomic_DNA"/>
</dbReference>
<keyword evidence="1" id="KW-0732">Signal</keyword>
<evidence type="ECO:0000313" key="3">
    <source>
        <dbReference type="Proteomes" id="UP001595766"/>
    </source>
</evidence>
<comment type="caution">
    <text evidence="2">The sequence shown here is derived from an EMBL/GenBank/DDBJ whole genome shotgun (WGS) entry which is preliminary data.</text>
</comment>
<keyword evidence="3" id="KW-1185">Reference proteome</keyword>
<protein>
    <recommendedName>
        <fullName evidence="4">DUF4397 domain-containing protein</fullName>
    </recommendedName>
</protein>
<evidence type="ECO:0000313" key="2">
    <source>
        <dbReference type="EMBL" id="MFC3975417.1"/>
    </source>
</evidence>
<proteinExistence type="predicted"/>
<dbReference type="RefSeq" id="WP_241295282.1">
    <property type="nucleotide sequence ID" value="NZ_JAKZGR010000009.1"/>
</dbReference>
<reference evidence="3" key="1">
    <citation type="journal article" date="2019" name="Int. J. Syst. Evol. Microbiol.">
        <title>The Global Catalogue of Microorganisms (GCM) 10K type strain sequencing project: providing services to taxonomists for standard genome sequencing and annotation.</title>
        <authorList>
            <consortium name="The Broad Institute Genomics Platform"/>
            <consortium name="The Broad Institute Genome Sequencing Center for Infectious Disease"/>
            <person name="Wu L."/>
            <person name="Ma J."/>
        </authorList>
    </citation>
    <scope>NUCLEOTIDE SEQUENCE [LARGE SCALE GENOMIC DNA]</scope>
    <source>
        <strain evidence="3">CECT 8551</strain>
    </source>
</reference>
<sequence>MRLFTALTLALCLTFAAHAEKKGTEATVKLKQLEDSKVQLIYGSTPEGPLLVKIYDSKRSLVHMDRIKAKKAFSKAYDFSKLAPGKYQVGIYNTNGEIDHLDLELEEKNAEPVVYSKLDVEEGNKYKLLVNSLLPTDMSVMIYENNVLVHSEKLHNTKGFKKTYVFSNDHFRNKSNVEFYIQSENGFSKLIAAK</sequence>
<evidence type="ECO:0008006" key="4">
    <source>
        <dbReference type="Google" id="ProtNLM"/>
    </source>
</evidence>
<feature type="chain" id="PRO_5045219764" description="DUF4397 domain-containing protein" evidence="1">
    <location>
        <begin position="20"/>
        <end position="194"/>
    </location>
</feature>
<evidence type="ECO:0000256" key="1">
    <source>
        <dbReference type="SAM" id="SignalP"/>
    </source>
</evidence>
<dbReference type="Proteomes" id="UP001595766">
    <property type="component" value="Unassembled WGS sequence"/>
</dbReference>
<feature type="signal peptide" evidence="1">
    <location>
        <begin position="1"/>
        <end position="19"/>
    </location>
</feature>
<gene>
    <name evidence="2" type="ORF">ACFOUP_03415</name>
</gene>
<organism evidence="2 3">
    <name type="scientific">Belliella kenyensis</name>
    <dbReference type="NCBI Taxonomy" id="1472724"/>
    <lineage>
        <taxon>Bacteria</taxon>
        <taxon>Pseudomonadati</taxon>
        <taxon>Bacteroidota</taxon>
        <taxon>Cytophagia</taxon>
        <taxon>Cytophagales</taxon>
        <taxon>Cyclobacteriaceae</taxon>
        <taxon>Belliella</taxon>
    </lineage>
</organism>
<accession>A0ABV8EGN2</accession>